<protein>
    <submittedName>
        <fullName evidence="1">Uncharacterized protein</fullName>
    </submittedName>
</protein>
<proteinExistence type="predicted"/>
<name>A0A0A9HMU6_ARUDO</name>
<reference evidence="1" key="1">
    <citation type="submission" date="2014-09" db="EMBL/GenBank/DDBJ databases">
        <authorList>
            <person name="Magalhaes I.L.F."/>
            <person name="Oliveira U."/>
            <person name="Santos F.R."/>
            <person name="Vidigal T.H.D.A."/>
            <person name="Brescovit A.D."/>
            <person name="Santos A.J."/>
        </authorList>
    </citation>
    <scope>NUCLEOTIDE SEQUENCE</scope>
    <source>
        <tissue evidence="1">Shoot tissue taken approximately 20 cm above the soil surface</tissue>
    </source>
</reference>
<sequence length="28" mass="2989">MPPTALKHSPIAKGKVYCSFAPAKWSTA</sequence>
<reference evidence="1" key="2">
    <citation type="journal article" date="2015" name="Data Brief">
        <title>Shoot transcriptome of the giant reed, Arundo donax.</title>
        <authorList>
            <person name="Barrero R.A."/>
            <person name="Guerrero F.D."/>
            <person name="Moolhuijzen P."/>
            <person name="Goolsby J.A."/>
            <person name="Tidwell J."/>
            <person name="Bellgard S.E."/>
            <person name="Bellgard M.I."/>
        </authorList>
    </citation>
    <scope>NUCLEOTIDE SEQUENCE</scope>
    <source>
        <tissue evidence="1">Shoot tissue taken approximately 20 cm above the soil surface</tissue>
    </source>
</reference>
<dbReference type="EMBL" id="GBRH01159411">
    <property type="protein sequence ID" value="JAE38485.1"/>
    <property type="molecule type" value="Transcribed_RNA"/>
</dbReference>
<evidence type="ECO:0000313" key="1">
    <source>
        <dbReference type="EMBL" id="JAE38485.1"/>
    </source>
</evidence>
<accession>A0A0A9HMU6</accession>
<organism evidence="1">
    <name type="scientific">Arundo donax</name>
    <name type="common">Giant reed</name>
    <name type="synonym">Donax arundinaceus</name>
    <dbReference type="NCBI Taxonomy" id="35708"/>
    <lineage>
        <taxon>Eukaryota</taxon>
        <taxon>Viridiplantae</taxon>
        <taxon>Streptophyta</taxon>
        <taxon>Embryophyta</taxon>
        <taxon>Tracheophyta</taxon>
        <taxon>Spermatophyta</taxon>
        <taxon>Magnoliopsida</taxon>
        <taxon>Liliopsida</taxon>
        <taxon>Poales</taxon>
        <taxon>Poaceae</taxon>
        <taxon>PACMAD clade</taxon>
        <taxon>Arundinoideae</taxon>
        <taxon>Arundineae</taxon>
        <taxon>Arundo</taxon>
    </lineage>
</organism>
<dbReference type="AlphaFoldDB" id="A0A0A9HMU6"/>